<name>A0ABM1VRG5_APLCA</name>
<evidence type="ECO:0000313" key="2">
    <source>
        <dbReference type="RefSeq" id="XP_035825007.1"/>
    </source>
</evidence>
<dbReference type="RefSeq" id="XP_035825007.1">
    <property type="nucleotide sequence ID" value="XM_035969114.1"/>
</dbReference>
<dbReference type="GeneID" id="118477513"/>
<evidence type="ECO:0000313" key="1">
    <source>
        <dbReference type="Proteomes" id="UP000694888"/>
    </source>
</evidence>
<organism evidence="1 2">
    <name type="scientific">Aplysia californica</name>
    <name type="common">California sea hare</name>
    <dbReference type="NCBI Taxonomy" id="6500"/>
    <lineage>
        <taxon>Eukaryota</taxon>
        <taxon>Metazoa</taxon>
        <taxon>Spiralia</taxon>
        <taxon>Lophotrochozoa</taxon>
        <taxon>Mollusca</taxon>
        <taxon>Gastropoda</taxon>
        <taxon>Heterobranchia</taxon>
        <taxon>Euthyneura</taxon>
        <taxon>Tectipleura</taxon>
        <taxon>Aplysiida</taxon>
        <taxon>Aplysioidea</taxon>
        <taxon>Aplysiidae</taxon>
        <taxon>Aplysia</taxon>
    </lineage>
</organism>
<accession>A0ABM1VRG5</accession>
<protein>
    <submittedName>
        <fullName evidence="2">Uncharacterized protein LOC118477513</fullName>
    </submittedName>
</protein>
<dbReference type="Proteomes" id="UP000694888">
    <property type="component" value="Unplaced"/>
</dbReference>
<reference evidence="2" key="1">
    <citation type="submission" date="2025-08" db="UniProtKB">
        <authorList>
            <consortium name="RefSeq"/>
        </authorList>
    </citation>
    <scope>IDENTIFICATION</scope>
</reference>
<proteinExistence type="predicted"/>
<gene>
    <name evidence="2" type="primary">LOC118477513</name>
</gene>
<sequence>MIDYHYGLYSQRLFNQDCLTTVQLAKILWRAFQVNGYFRTNNSFPEDEVEKAVANVDLYSASQGVTRVFTQHFRADPVSEGDWRKQREEAMINAYRDVPDELKQKIKERFHRDFLLFGYDPKPPG</sequence>
<keyword evidence="1" id="KW-1185">Reference proteome</keyword>